<proteinExistence type="predicted"/>
<evidence type="ECO:0008006" key="4">
    <source>
        <dbReference type="Google" id="ProtNLM"/>
    </source>
</evidence>
<dbReference type="AlphaFoldDB" id="A0A975G3A4"/>
<dbReference type="KEGG" id="caul:KCG34_04865"/>
<name>A0A975G3A4_9CAUL</name>
<evidence type="ECO:0000313" key="2">
    <source>
        <dbReference type="EMBL" id="QUD89216.1"/>
    </source>
</evidence>
<dbReference type="Pfam" id="PF12276">
    <property type="entry name" value="DUF3617"/>
    <property type="match status" value="1"/>
</dbReference>
<protein>
    <recommendedName>
        <fullName evidence="4">DUF3617 domain-containing protein</fullName>
    </recommendedName>
</protein>
<gene>
    <name evidence="2" type="ORF">KCG34_04865</name>
</gene>
<evidence type="ECO:0000313" key="3">
    <source>
        <dbReference type="Proteomes" id="UP000676409"/>
    </source>
</evidence>
<keyword evidence="1" id="KW-0732">Signal</keyword>
<evidence type="ECO:0000256" key="1">
    <source>
        <dbReference type="SAM" id="SignalP"/>
    </source>
</evidence>
<reference evidence="2" key="1">
    <citation type="submission" date="2021-04" db="EMBL/GenBank/DDBJ databases">
        <title>The complete genome sequence of Caulobacter sp. S6.</title>
        <authorList>
            <person name="Tang Y."/>
            <person name="Ouyang W."/>
            <person name="Liu Q."/>
            <person name="Huang B."/>
            <person name="Guo Z."/>
            <person name="Lei P."/>
        </authorList>
    </citation>
    <scope>NUCLEOTIDE SEQUENCE</scope>
    <source>
        <strain evidence="2">S6</strain>
    </source>
</reference>
<feature type="chain" id="PRO_5037907726" description="DUF3617 domain-containing protein" evidence="1">
    <location>
        <begin position="19"/>
        <end position="194"/>
    </location>
</feature>
<sequence length="194" mass="20002">MRPWILAALSFAALTPLAGCNRPVVASSAAPAAASAAVSAAPAPQAAAYPHRKAGLWRQTMSMAGGPAMPATEMCLDDASQAKLSMVGQEMSRNHCSPPQFTRNPDGSFSFTASCDMGEAGRSTTTGTVTGDFNSSYQTMIDSKITGAATAAANGEHKMTMTATWLGPCTADQKPGDMIMSNGMKMNMLDRAGG</sequence>
<organism evidence="2 3">
    <name type="scientific">Phenylobacterium montanum</name>
    <dbReference type="NCBI Taxonomy" id="2823693"/>
    <lineage>
        <taxon>Bacteria</taxon>
        <taxon>Pseudomonadati</taxon>
        <taxon>Pseudomonadota</taxon>
        <taxon>Alphaproteobacteria</taxon>
        <taxon>Caulobacterales</taxon>
        <taxon>Caulobacteraceae</taxon>
        <taxon>Phenylobacterium</taxon>
    </lineage>
</organism>
<feature type="signal peptide" evidence="1">
    <location>
        <begin position="1"/>
        <end position="18"/>
    </location>
</feature>
<dbReference type="InterPro" id="IPR022061">
    <property type="entry name" value="DUF3617"/>
</dbReference>
<dbReference type="RefSeq" id="WP_211939268.1">
    <property type="nucleotide sequence ID" value="NZ_CP073078.1"/>
</dbReference>
<keyword evidence="3" id="KW-1185">Reference proteome</keyword>
<accession>A0A975G3A4</accession>
<dbReference type="Proteomes" id="UP000676409">
    <property type="component" value="Chromosome"/>
</dbReference>
<dbReference type="EMBL" id="CP073078">
    <property type="protein sequence ID" value="QUD89216.1"/>
    <property type="molecule type" value="Genomic_DNA"/>
</dbReference>